<organism evidence="2 3">
    <name type="scientific">Allomeiothermus silvanus (strain ATCC 700542 / DSM 9946 / NBRC 106475 / NCIMB 13440 / VI-R2)</name>
    <name type="common">Thermus silvanus</name>
    <dbReference type="NCBI Taxonomy" id="526227"/>
    <lineage>
        <taxon>Bacteria</taxon>
        <taxon>Thermotogati</taxon>
        <taxon>Deinococcota</taxon>
        <taxon>Deinococci</taxon>
        <taxon>Thermales</taxon>
        <taxon>Thermaceae</taxon>
        <taxon>Allomeiothermus</taxon>
    </lineage>
</organism>
<dbReference type="Pfam" id="PF03704">
    <property type="entry name" value="BTAD"/>
    <property type="match status" value="1"/>
</dbReference>
<accession>D7BJC5</accession>
<dbReference type="PANTHER" id="PTHR47691:SF3">
    <property type="entry name" value="HTH-TYPE TRANSCRIPTIONAL REGULATOR RV0890C-RELATED"/>
    <property type="match status" value="1"/>
</dbReference>
<dbReference type="GO" id="GO:0016887">
    <property type="term" value="F:ATP hydrolysis activity"/>
    <property type="evidence" value="ECO:0007669"/>
    <property type="project" value="InterPro"/>
</dbReference>
<dbReference type="Pfam" id="PF13181">
    <property type="entry name" value="TPR_8"/>
    <property type="match status" value="1"/>
</dbReference>
<dbReference type="eggNOG" id="COG3629">
    <property type="taxonomic scope" value="Bacteria"/>
</dbReference>
<dbReference type="Pfam" id="PF13176">
    <property type="entry name" value="TPR_7"/>
    <property type="match status" value="1"/>
</dbReference>
<reference evidence="2 3" key="1">
    <citation type="journal article" date="2010" name="Stand. Genomic Sci.">
        <title>Complete genome sequence of Meiothermus silvanus type strain (VI-R2).</title>
        <authorList>
            <person name="Sikorski J."/>
            <person name="Tindall B.J."/>
            <person name="Lowry S."/>
            <person name="Lucas S."/>
            <person name="Nolan M."/>
            <person name="Copeland A."/>
            <person name="Glavina Del Rio T."/>
            <person name="Tice H."/>
            <person name="Cheng J.F."/>
            <person name="Han C."/>
            <person name="Pitluck S."/>
            <person name="Liolios K."/>
            <person name="Ivanova N."/>
            <person name="Mavromatis K."/>
            <person name="Mikhailova N."/>
            <person name="Pati A."/>
            <person name="Goodwin L."/>
            <person name="Chen A."/>
            <person name="Palaniappan K."/>
            <person name="Land M."/>
            <person name="Hauser L."/>
            <person name="Chang Y.J."/>
            <person name="Jeffries C.D."/>
            <person name="Rohde M."/>
            <person name="Goker M."/>
            <person name="Woyke T."/>
            <person name="Bristow J."/>
            <person name="Eisen J.A."/>
            <person name="Markowitz V."/>
            <person name="Hugenholtz P."/>
            <person name="Kyrpides N.C."/>
            <person name="Klenk H.P."/>
            <person name="Lapidus A."/>
        </authorList>
    </citation>
    <scope>NUCLEOTIDE SEQUENCE [LARGE SCALE GENOMIC DNA]</scope>
    <source>
        <strain evidence="3">ATCC 700542 / DSM 9946 / VI-R2</strain>
        <plasmid evidence="3">Plasmid pMESIL01</plasmid>
    </source>
</reference>
<dbReference type="SUPFAM" id="SSF52540">
    <property type="entry name" value="P-loop containing nucleoside triphosphate hydrolases"/>
    <property type="match status" value="1"/>
</dbReference>
<dbReference type="HOGENOM" id="CLU_004665_1_4_0"/>
<dbReference type="AlphaFoldDB" id="D7BJC5"/>
<dbReference type="Gene3D" id="1.25.40.10">
    <property type="entry name" value="Tetratricopeptide repeat domain"/>
    <property type="match status" value="2"/>
</dbReference>
<dbReference type="SUPFAM" id="SSF48452">
    <property type="entry name" value="TPR-like"/>
    <property type="match status" value="3"/>
</dbReference>
<sequence>MNTAIGHVRLMGMPHVRIGARTWAFCDDKRYQLLAYLAFTGDWVRREALAYMFWPEADTSTARKDLRHLLGRVRGLEWLDNHLEAEGERLRWSVPTDVQAFLKAIQESYWERALELYGGTLLEGFWGDGSAEFSAWLETEREHLSGCWRSAVLKRAETLRNAGNPQEASQLLAKLLEHDELDEEALEAYLWTTVEAGRRGQALKAYGKFCERLSQELDLRPTVALEQLAHAIRQEDPSLLAVAPAPQHEAPIARNRSLPIPATPFVGRNALLAEIAQLLHRGEYRLLTLIGPGGVGKTRLALQTAYQQRERFAGGVYFASLVALSSPNSLAAALAEALGFGFQGSQPPLEQLARHIAEGEVLLVLDNFEHLLEAAPQVAELLAQCPGLRVLVTSRERLGLEAEQILPIAGFPLPADPAQAVHSDAVQLFSLRVQRLRPRFRLEEGNVSSILEICRLVEGSPLGIELAAAWARVLPLGAISVEIRRDTDFLAAQSPDLARRHQSIRQVFEHSWRLLTSDEQQALNRLSVFKGGFSREAAKLAARVPLPVLASLTDKSLLYTDAEGRFFRHALLFQYMGEKLAEDPLLEQEARSEHAGYYLRVLQRCLEEIRGANPKATFALMEAELENLRSAWRWAIGESKAHLIKAGAEALMRFFDARKRYQEGIEVFAEAIAGLSPEQPEHRAALGTLLVHQAKMFLRQGHYDTAEALTLQALALLRPLEEFEPVIWGLGTLGETAAFGGNHPRALAHKEEALSLAQSIGSERLTAVCWGWLAITEDNLGHYERSKAHYRQAIRLFRKLGNRIGALYNLNNLSALSLDQGHPEESRTLALEALEQARLTGTRSLEGEILMRLGSACQQLGRYSEAARYSLSALELAKDELDLPLEIEIHLSLSTIAAAQQQPLQSKEYLRQALEGAWSIQHLPLIMKTLVGWADYFLAQAQPSPALQLLWLTSRHPATLSSDKDRAQRILRGYEANLAPPALPPLEEVVEPLLYG</sequence>
<dbReference type="Pfam" id="PF13401">
    <property type="entry name" value="AAA_22"/>
    <property type="match status" value="1"/>
</dbReference>
<dbReference type="SMART" id="SM00028">
    <property type="entry name" value="TPR"/>
    <property type="match status" value="5"/>
</dbReference>
<dbReference type="InterPro" id="IPR036388">
    <property type="entry name" value="WH-like_DNA-bd_sf"/>
</dbReference>
<dbReference type="Gene3D" id="3.40.50.300">
    <property type="entry name" value="P-loop containing nucleotide triphosphate hydrolases"/>
    <property type="match status" value="1"/>
</dbReference>
<dbReference type="InterPro" id="IPR027417">
    <property type="entry name" value="P-loop_NTPase"/>
</dbReference>
<name>D7BJC5_ALLS1</name>
<dbReference type="eggNOG" id="COG3903">
    <property type="taxonomic scope" value="Bacteria"/>
</dbReference>
<keyword evidence="2" id="KW-0614">Plasmid</keyword>
<dbReference type="SMART" id="SM01043">
    <property type="entry name" value="BTAD"/>
    <property type="match status" value="1"/>
</dbReference>
<dbReference type="InterPro" id="IPR011990">
    <property type="entry name" value="TPR-like_helical_dom_sf"/>
</dbReference>
<dbReference type="InterPro" id="IPR005158">
    <property type="entry name" value="BTAD"/>
</dbReference>
<dbReference type="KEGG" id="msv:Mesil_3477"/>
<dbReference type="PANTHER" id="PTHR47691">
    <property type="entry name" value="REGULATOR-RELATED"/>
    <property type="match status" value="1"/>
</dbReference>
<protein>
    <recommendedName>
        <fullName evidence="1">Bacterial transcriptional activator domain-containing protein</fullName>
    </recommendedName>
</protein>
<dbReference type="Gene3D" id="1.10.10.10">
    <property type="entry name" value="Winged helix-like DNA-binding domain superfamily/Winged helix DNA-binding domain"/>
    <property type="match status" value="1"/>
</dbReference>
<proteinExistence type="predicted"/>
<dbReference type="InterPro" id="IPR049945">
    <property type="entry name" value="AAA_22"/>
</dbReference>
<dbReference type="OrthoDB" id="24044at2"/>
<dbReference type="Proteomes" id="UP000001916">
    <property type="component" value="Plasmid pMESIL01"/>
</dbReference>
<evidence type="ECO:0000259" key="1">
    <source>
        <dbReference type="SMART" id="SM01043"/>
    </source>
</evidence>
<geneLocation type="plasmid" evidence="2 3">
    <name>pMESIL01</name>
</geneLocation>
<evidence type="ECO:0000313" key="3">
    <source>
        <dbReference type="Proteomes" id="UP000001916"/>
    </source>
</evidence>
<gene>
    <name evidence="2" type="ORF">Mesil_3477</name>
</gene>
<keyword evidence="3" id="KW-1185">Reference proteome</keyword>
<evidence type="ECO:0000313" key="2">
    <source>
        <dbReference type="EMBL" id="ADH65281.1"/>
    </source>
</evidence>
<dbReference type="RefSeq" id="WP_013159761.1">
    <property type="nucleotide sequence ID" value="NC_014213.1"/>
</dbReference>
<dbReference type="EMBL" id="CP002043">
    <property type="protein sequence ID" value="ADH65281.1"/>
    <property type="molecule type" value="Genomic_DNA"/>
</dbReference>
<dbReference type="InterPro" id="IPR019734">
    <property type="entry name" value="TPR_rpt"/>
</dbReference>
<feature type="domain" description="Bacterial transcriptional activator" evidence="1">
    <location>
        <begin position="96"/>
        <end position="233"/>
    </location>
</feature>